<dbReference type="EMBL" id="BFAZ01000008">
    <property type="protein sequence ID" value="GBF42170.1"/>
    <property type="molecule type" value="Genomic_DNA"/>
</dbReference>
<accession>A0A2P2DC04</accession>
<comment type="caution">
    <text evidence="3">The sequence shown here is derived from an EMBL/GenBank/DDBJ whole genome shotgun (WGS) entry which is preliminary data.</text>
</comment>
<name>A0A2P2DC04_9LEPT</name>
<dbReference type="InterPro" id="IPR051126">
    <property type="entry name" value="Thiosulfate_sulfurtransferase"/>
</dbReference>
<evidence type="ECO:0000313" key="4">
    <source>
        <dbReference type="Proteomes" id="UP000245206"/>
    </source>
</evidence>
<dbReference type="InterPro" id="IPR001763">
    <property type="entry name" value="Rhodanese-like_dom"/>
</dbReference>
<evidence type="ECO:0000313" key="3">
    <source>
        <dbReference type="EMBL" id="GBF42170.1"/>
    </source>
</evidence>
<dbReference type="PANTHER" id="PTHR43855">
    <property type="entry name" value="THIOSULFATE SULFURTRANSFERASE"/>
    <property type="match status" value="1"/>
</dbReference>
<dbReference type="SUPFAM" id="SSF52821">
    <property type="entry name" value="Rhodanese/Cell cycle control phosphatase"/>
    <property type="match status" value="2"/>
</dbReference>
<dbReference type="Proteomes" id="UP000245206">
    <property type="component" value="Unassembled WGS sequence"/>
</dbReference>
<reference evidence="4" key="1">
    <citation type="journal article" date="2019" name="Microbiol. Immunol.">
        <title>Molecular and phenotypic characterization of Leptospira johnsonii sp. nov., Leptospira ellinghausenii sp. nov. and Leptospira ryugenii sp. nov. isolated from soil and water in Japan.</title>
        <authorList>
            <person name="Masuzawa T."/>
            <person name="Saito M."/>
            <person name="Nakao R."/>
            <person name="Nikaido Y."/>
            <person name="Matsumoto M."/>
            <person name="Ogawa M."/>
            <person name="Yokoyama M."/>
            <person name="Hidaka Y."/>
            <person name="Tomita J."/>
            <person name="Sakakibara K."/>
            <person name="Suzuki K."/>
            <person name="Yasuda S."/>
            <person name="Sato H."/>
            <person name="Yamaguchi M."/>
            <person name="Yoshida S.I."/>
            <person name="Koizumi N."/>
            <person name="Kawamura Y."/>
        </authorList>
    </citation>
    <scope>NUCLEOTIDE SEQUENCE [LARGE SCALE GENOMIC DNA]</scope>
    <source>
        <strain evidence="4">E18</strain>
    </source>
</reference>
<dbReference type="PROSITE" id="PS50206">
    <property type="entry name" value="RHODANESE_3"/>
    <property type="match status" value="2"/>
</dbReference>
<dbReference type="SMART" id="SM00450">
    <property type="entry name" value="RHOD"/>
    <property type="match status" value="2"/>
</dbReference>
<dbReference type="GO" id="GO:0016740">
    <property type="term" value="F:transferase activity"/>
    <property type="evidence" value="ECO:0007669"/>
    <property type="project" value="UniProtKB-KW"/>
</dbReference>
<dbReference type="Gene3D" id="3.40.250.10">
    <property type="entry name" value="Rhodanese-like domain"/>
    <property type="match status" value="2"/>
</dbReference>
<gene>
    <name evidence="3" type="ORF">LPTSP2_14570</name>
</gene>
<dbReference type="CDD" id="cd01449">
    <property type="entry name" value="TST_Repeat_2"/>
    <property type="match status" value="1"/>
</dbReference>
<feature type="domain" description="Rhodanese" evidence="2">
    <location>
        <begin position="194"/>
        <end position="305"/>
    </location>
</feature>
<dbReference type="InterPro" id="IPR036873">
    <property type="entry name" value="Rhodanese-like_dom_sf"/>
</dbReference>
<dbReference type="OrthoDB" id="9770030at2"/>
<dbReference type="AlphaFoldDB" id="A0A2P2DC04"/>
<keyword evidence="4" id="KW-1185">Reference proteome</keyword>
<keyword evidence="3" id="KW-0808">Transferase</keyword>
<sequence>MKIQKTYGVYLFAISLFWALWLQLTAGPSKPHPKTKGETWFLTTKETLALPEFKTIDTRSFPSRVKEKMPNSIVLSWEDLSQKETPNRGKLLETKILQKKISSLGIETSDLIIVLGDGKNGWGEEGRIVWSLREVGYTKSFWFDGDVSSLKEVVNQRKNKMVSQGETNQSFLLAEKESQIHTDITKDDITKQLNIGSYQILDTREPREFSGSTPYGEFRGGHIPGAKSFFYQNLFDDHGKIKTKEEVENSLTQIGITKSKPIIAYCTGGVRSAFVVGILRSYGYNAYNYSGSMWEWSSYKDLPLEK</sequence>
<dbReference type="RefSeq" id="WP_108959304.1">
    <property type="nucleotide sequence ID" value="NZ_BFAZ01000008.1"/>
</dbReference>
<evidence type="ECO:0000259" key="2">
    <source>
        <dbReference type="PROSITE" id="PS50206"/>
    </source>
</evidence>
<dbReference type="PANTHER" id="PTHR43855:SF1">
    <property type="entry name" value="THIOSULFATE SULFURTRANSFERASE"/>
    <property type="match status" value="1"/>
</dbReference>
<organism evidence="3 4">
    <name type="scientific">Leptospira ellinghausenii</name>
    <dbReference type="NCBI Taxonomy" id="1917822"/>
    <lineage>
        <taxon>Bacteria</taxon>
        <taxon>Pseudomonadati</taxon>
        <taxon>Spirochaetota</taxon>
        <taxon>Spirochaetia</taxon>
        <taxon>Leptospirales</taxon>
        <taxon>Leptospiraceae</taxon>
        <taxon>Leptospira</taxon>
    </lineage>
</organism>
<protein>
    <submittedName>
        <fullName evidence="3">Thiosulfate sulfurtransferase</fullName>
    </submittedName>
</protein>
<proteinExistence type="predicted"/>
<feature type="domain" description="Rhodanese" evidence="2">
    <location>
        <begin position="49"/>
        <end position="159"/>
    </location>
</feature>
<keyword evidence="1" id="KW-0677">Repeat</keyword>
<dbReference type="Pfam" id="PF00581">
    <property type="entry name" value="Rhodanese"/>
    <property type="match status" value="1"/>
</dbReference>
<evidence type="ECO:0000256" key="1">
    <source>
        <dbReference type="ARBA" id="ARBA00022737"/>
    </source>
</evidence>